<feature type="transmembrane region" description="Helical" evidence="1">
    <location>
        <begin position="168"/>
        <end position="184"/>
    </location>
</feature>
<feature type="transmembrane region" description="Helical" evidence="1">
    <location>
        <begin position="9"/>
        <end position="28"/>
    </location>
</feature>
<dbReference type="AlphaFoldDB" id="A0AAX2JBH3"/>
<feature type="transmembrane region" description="Helical" evidence="1">
    <location>
        <begin position="191"/>
        <end position="208"/>
    </location>
</feature>
<evidence type="ECO:0000256" key="1">
    <source>
        <dbReference type="SAM" id="Phobius"/>
    </source>
</evidence>
<keyword evidence="2" id="KW-0436">Ligase</keyword>
<evidence type="ECO:0000313" key="3">
    <source>
        <dbReference type="Proteomes" id="UP000249008"/>
    </source>
</evidence>
<feature type="transmembrane region" description="Helical" evidence="1">
    <location>
        <begin position="96"/>
        <end position="117"/>
    </location>
</feature>
<dbReference type="RefSeq" id="WP_005976405.1">
    <property type="nucleotide sequence ID" value="NZ_CABKNW010000001.1"/>
</dbReference>
<reference evidence="2 3" key="1">
    <citation type="submission" date="2018-06" db="EMBL/GenBank/DDBJ databases">
        <authorList>
            <consortium name="Pathogen Informatics"/>
            <person name="Doyle S."/>
        </authorList>
    </citation>
    <scope>NUCLEOTIDE SEQUENCE [LARGE SCALE GENOMIC DNA]</scope>
    <source>
        <strain evidence="2 3">NCTC12112</strain>
    </source>
</reference>
<feature type="transmembrane region" description="Helical" evidence="1">
    <location>
        <begin position="138"/>
        <end position="162"/>
    </location>
</feature>
<dbReference type="GeneID" id="78455389"/>
<dbReference type="EMBL" id="LS483487">
    <property type="protein sequence ID" value="SQJ00525.1"/>
    <property type="molecule type" value="Genomic_DNA"/>
</dbReference>
<dbReference type="Proteomes" id="UP000249008">
    <property type="component" value="Chromosome 1"/>
</dbReference>
<gene>
    <name evidence="2" type="ORF">NCTC12112_00805</name>
</gene>
<keyword evidence="1" id="KW-0472">Membrane</keyword>
<keyword evidence="1" id="KW-0812">Transmembrane</keyword>
<evidence type="ECO:0000313" key="2">
    <source>
        <dbReference type="EMBL" id="SQJ00525.1"/>
    </source>
</evidence>
<dbReference type="GO" id="GO:0016874">
    <property type="term" value="F:ligase activity"/>
    <property type="evidence" value="ECO:0007669"/>
    <property type="project" value="UniProtKB-KW"/>
</dbReference>
<name>A0AAX2JBH3_9FUSO</name>
<protein>
    <submittedName>
        <fullName evidence="2">Lipid A core - O-antigen ligase and related enzymes</fullName>
    </submittedName>
</protein>
<organism evidence="2 3">
    <name type="scientific">Fusobacterium ulcerans</name>
    <dbReference type="NCBI Taxonomy" id="861"/>
    <lineage>
        <taxon>Bacteria</taxon>
        <taxon>Fusobacteriati</taxon>
        <taxon>Fusobacteriota</taxon>
        <taxon>Fusobacteriia</taxon>
        <taxon>Fusobacteriales</taxon>
        <taxon>Fusobacteriaceae</taxon>
        <taxon>Fusobacterium</taxon>
    </lineage>
</organism>
<feature type="transmembrane region" description="Helical" evidence="1">
    <location>
        <begin position="313"/>
        <end position="335"/>
    </location>
</feature>
<sequence>MKNKLDKNLIYFMILFLLILVFYLNEIYNIKINIKLKSTILLILTLIYIIDMKINKKDNLKISILFLLIIFLRKYYISFYIVFISRFLTKKRRLQIILIIMLFFYILTLVLNYFGYLEFNNIKYGLTRYGDILKIRNPLGFSHPNTTMVLMLPIFFLLYYLYYSRLKIMLIVIFEIINIYLFYYTNSRTSFLLINLFLSIIFLGDKFISKIKVLFYLQEIIIVIFSIILPIFFHNSILDGLFSGRLIYSYCYLKNISITFLGKNMTEIYNTYYPLDNIYLKIIYENGILGLILCIIVIFYIINLLYKNKDYKAIRIFSIILILGFMESIVFYYFVNIICFIIPEYIFGNKEITIKNIK</sequence>
<proteinExistence type="predicted"/>
<keyword evidence="1" id="KW-1133">Transmembrane helix</keyword>
<feature type="transmembrane region" description="Helical" evidence="1">
    <location>
        <begin position="282"/>
        <end position="306"/>
    </location>
</feature>
<accession>A0AAX2JBH3</accession>
<dbReference type="KEGG" id="ful:C4N20_11245"/>
<feature type="transmembrane region" description="Helical" evidence="1">
    <location>
        <begin position="214"/>
        <end position="233"/>
    </location>
</feature>
<feature type="transmembrane region" description="Helical" evidence="1">
    <location>
        <begin position="62"/>
        <end position="84"/>
    </location>
</feature>
<feature type="transmembrane region" description="Helical" evidence="1">
    <location>
        <begin position="34"/>
        <end position="50"/>
    </location>
</feature>